<organism evidence="1 2">
    <name type="scientific">Undibacterium danionis</name>
    <dbReference type="NCBI Taxonomy" id="1812100"/>
    <lineage>
        <taxon>Bacteria</taxon>
        <taxon>Pseudomonadati</taxon>
        <taxon>Pseudomonadota</taxon>
        <taxon>Betaproteobacteria</taxon>
        <taxon>Burkholderiales</taxon>
        <taxon>Oxalobacteraceae</taxon>
        <taxon>Undibacterium</taxon>
    </lineage>
</organism>
<evidence type="ECO:0000313" key="2">
    <source>
        <dbReference type="Proteomes" id="UP001589844"/>
    </source>
</evidence>
<protein>
    <submittedName>
        <fullName evidence="1">Uncharacterized protein</fullName>
    </submittedName>
</protein>
<reference evidence="1 2" key="1">
    <citation type="submission" date="2024-09" db="EMBL/GenBank/DDBJ databases">
        <authorList>
            <person name="Sun Q."/>
            <person name="Mori K."/>
        </authorList>
    </citation>
    <scope>NUCLEOTIDE SEQUENCE [LARGE SCALE GENOMIC DNA]</scope>
    <source>
        <strain evidence="1 2">CCM 8677</strain>
    </source>
</reference>
<dbReference type="EMBL" id="JBHLXJ010000016">
    <property type="protein sequence ID" value="MFC0351275.1"/>
    <property type="molecule type" value="Genomic_DNA"/>
</dbReference>
<name>A0ABV6IHF7_9BURK</name>
<dbReference type="RefSeq" id="WP_390213885.1">
    <property type="nucleotide sequence ID" value="NZ_JBHLXJ010000016.1"/>
</dbReference>
<keyword evidence="2" id="KW-1185">Reference proteome</keyword>
<comment type="caution">
    <text evidence="1">The sequence shown here is derived from an EMBL/GenBank/DDBJ whole genome shotgun (WGS) entry which is preliminary data.</text>
</comment>
<sequence>MILLWAMLLVLLSAQWLGFAHRMSHISTVTGEVLSLASDGHHYVGIQKLSNTADNSLHSCLLVDAASITDCLQHSFSLTVPKLLANESSYRSLQIIWLASLRLPFLSRAPPILNLA</sequence>
<dbReference type="Proteomes" id="UP001589844">
    <property type="component" value="Unassembled WGS sequence"/>
</dbReference>
<gene>
    <name evidence="1" type="ORF">ACFFJH_15755</name>
</gene>
<accession>A0ABV6IHF7</accession>
<evidence type="ECO:0000313" key="1">
    <source>
        <dbReference type="EMBL" id="MFC0351275.1"/>
    </source>
</evidence>
<proteinExistence type="predicted"/>